<evidence type="ECO:0000313" key="6">
    <source>
        <dbReference type="Proteomes" id="UP000480178"/>
    </source>
</evidence>
<dbReference type="CDD" id="cd21140">
    <property type="entry name" value="Cas6_I-like"/>
    <property type="match status" value="1"/>
</dbReference>
<keyword evidence="6" id="KW-1185">Reference proteome</keyword>
<dbReference type="PANTHER" id="PTHR36984:SF1">
    <property type="entry name" value="CRISPR-ASSOCIATED ENDORIBONUCLEASE CAS6 1"/>
    <property type="match status" value="1"/>
</dbReference>
<keyword evidence="3" id="KW-0051">Antiviral defense</keyword>
<reference evidence="5 6" key="1">
    <citation type="submission" date="2020-01" db="EMBL/GenBank/DDBJ databases">
        <authorList>
            <person name="Kim M.K."/>
        </authorList>
    </citation>
    <scope>NUCLEOTIDE SEQUENCE [LARGE SCALE GENOMIC DNA]</scope>
    <source>
        <strain evidence="5 6">172606-1</strain>
    </source>
</reference>
<accession>A0A6C0GJS6</accession>
<dbReference type="RefSeq" id="WP_162444226.1">
    <property type="nucleotide sequence ID" value="NZ_CP048222.1"/>
</dbReference>
<dbReference type="NCBIfam" id="TIGR01877">
    <property type="entry name" value="cas_cas6"/>
    <property type="match status" value="1"/>
</dbReference>
<sequence length="269" mass="30749">MRVRIIFLLKNKGGFVPFHHQFLLAQLKESILKEIDQKFSSFTDYNFSGLKGQTKISKNGLHFYSSRVTLVTSSPNAVFIDQFLQRLFDYKELQVGNLTLEPESVETELPPLFGDALKCVCISPIVLTEPASNDLLAKKFVSPDSDVFSDLLYDSTMSRMEKSGSYTAEQISSFYRFQIIPDKDYLNKIKEGEKKFARIYPVFQKEQKIEVRGYTFPFNLYAAPEVQAFIFNSGLGTFTYKGFGMLDIANADTHRKTAVYQFITADRMS</sequence>
<gene>
    <name evidence="5" type="primary">cas6</name>
    <name evidence="5" type="ORF">GXP67_16945</name>
</gene>
<dbReference type="InterPro" id="IPR049435">
    <property type="entry name" value="Cas_Cas6_C"/>
</dbReference>
<dbReference type="GO" id="GO:0003723">
    <property type="term" value="F:RNA binding"/>
    <property type="evidence" value="ECO:0007669"/>
    <property type="project" value="UniProtKB-KW"/>
</dbReference>
<dbReference type="EMBL" id="CP048222">
    <property type="protein sequence ID" value="QHT68209.1"/>
    <property type="molecule type" value="Genomic_DNA"/>
</dbReference>
<name>A0A6C0GJS6_9BACT</name>
<evidence type="ECO:0000256" key="1">
    <source>
        <dbReference type="ARBA" id="ARBA00005937"/>
    </source>
</evidence>
<dbReference type="AlphaFoldDB" id="A0A6C0GJS6"/>
<keyword evidence="2" id="KW-0694">RNA-binding</keyword>
<organism evidence="5 6">
    <name type="scientific">Rhodocytophaga rosea</name>
    <dbReference type="NCBI Taxonomy" id="2704465"/>
    <lineage>
        <taxon>Bacteria</taxon>
        <taxon>Pseudomonadati</taxon>
        <taxon>Bacteroidota</taxon>
        <taxon>Cytophagia</taxon>
        <taxon>Cytophagales</taxon>
        <taxon>Rhodocytophagaceae</taxon>
        <taxon>Rhodocytophaga</taxon>
    </lineage>
</organism>
<comment type="similarity">
    <text evidence="1">Belongs to the CRISPR-associated protein Cas6/Cse3/CasE family.</text>
</comment>
<evidence type="ECO:0000256" key="3">
    <source>
        <dbReference type="ARBA" id="ARBA00023118"/>
    </source>
</evidence>
<evidence type="ECO:0000256" key="2">
    <source>
        <dbReference type="ARBA" id="ARBA00022884"/>
    </source>
</evidence>
<protein>
    <submittedName>
        <fullName evidence="5">CRISPR-associated endoribonuclease Cas6</fullName>
    </submittedName>
</protein>
<dbReference type="GO" id="GO:0016788">
    <property type="term" value="F:hydrolase activity, acting on ester bonds"/>
    <property type="evidence" value="ECO:0007669"/>
    <property type="project" value="InterPro"/>
</dbReference>
<dbReference type="Proteomes" id="UP000480178">
    <property type="component" value="Chromosome"/>
</dbReference>
<dbReference type="InterPro" id="IPR045747">
    <property type="entry name" value="CRISPR-assoc_prot_Cas6_N_sf"/>
</dbReference>
<dbReference type="KEGG" id="rhoz:GXP67_16945"/>
<evidence type="ECO:0000259" key="4">
    <source>
        <dbReference type="Pfam" id="PF01881"/>
    </source>
</evidence>
<dbReference type="InterPro" id="IPR010156">
    <property type="entry name" value="CRISPR-assoc_prot_Cas6"/>
</dbReference>
<dbReference type="GO" id="GO:0051607">
    <property type="term" value="P:defense response to virus"/>
    <property type="evidence" value="ECO:0007669"/>
    <property type="project" value="UniProtKB-KW"/>
</dbReference>
<proteinExistence type="inferred from homology"/>
<feature type="domain" description="CRISPR associated protein Cas6 C-terminal" evidence="4">
    <location>
        <begin position="117"/>
        <end position="248"/>
    </location>
</feature>
<dbReference type="PANTHER" id="PTHR36984">
    <property type="entry name" value="CRISPR-ASSOCIATED ENDORIBONUCLEASE CAS6 1"/>
    <property type="match status" value="1"/>
</dbReference>
<evidence type="ECO:0000313" key="5">
    <source>
        <dbReference type="EMBL" id="QHT68209.1"/>
    </source>
</evidence>
<dbReference type="Gene3D" id="3.30.70.1890">
    <property type="match status" value="1"/>
</dbReference>
<dbReference type="Gene3D" id="3.30.70.1900">
    <property type="match status" value="1"/>
</dbReference>
<dbReference type="Pfam" id="PF01881">
    <property type="entry name" value="Cas_Cas6_C"/>
    <property type="match status" value="1"/>
</dbReference>